<dbReference type="GO" id="GO:0005524">
    <property type="term" value="F:ATP binding"/>
    <property type="evidence" value="ECO:0007669"/>
    <property type="project" value="UniProtKB-KW"/>
</dbReference>
<dbReference type="Gene3D" id="3.40.50.300">
    <property type="entry name" value="P-loop containing nucleotide triphosphate hydrolases"/>
    <property type="match status" value="1"/>
</dbReference>
<name>A0ABR7JQK5_9FIRM</name>
<dbReference type="Proteomes" id="UP000609849">
    <property type="component" value="Unassembled WGS sequence"/>
</dbReference>
<dbReference type="InterPro" id="IPR027417">
    <property type="entry name" value="P-loop_NTPase"/>
</dbReference>
<dbReference type="InterPro" id="IPR003593">
    <property type="entry name" value="AAA+_ATPase"/>
</dbReference>
<dbReference type="InterPro" id="IPR003439">
    <property type="entry name" value="ABC_transporter-like_ATP-bd"/>
</dbReference>
<comment type="caution">
    <text evidence="5">The sequence shown here is derived from an EMBL/GenBank/DDBJ whole genome shotgun (WGS) entry which is preliminary data.</text>
</comment>
<dbReference type="Pfam" id="PF00005">
    <property type="entry name" value="ABC_tran"/>
    <property type="match status" value="1"/>
</dbReference>
<dbReference type="SUPFAM" id="SSF52540">
    <property type="entry name" value="P-loop containing nucleoside triphosphate hydrolases"/>
    <property type="match status" value="1"/>
</dbReference>
<evidence type="ECO:0000259" key="4">
    <source>
        <dbReference type="PROSITE" id="PS50893"/>
    </source>
</evidence>
<keyword evidence="2" id="KW-0547">Nucleotide-binding</keyword>
<keyword evidence="1" id="KW-0813">Transport</keyword>
<organism evidence="5 6">
    <name type="scientific">Romboutsia faecis</name>
    <dbReference type="NCBI Taxonomy" id="2764597"/>
    <lineage>
        <taxon>Bacteria</taxon>
        <taxon>Bacillati</taxon>
        <taxon>Bacillota</taxon>
        <taxon>Clostridia</taxon>
        <taxon>Peptostreptococcales</taxon>
        <taxon>Peptostreptococcaceae</taxon>
        <taxon>Romboutsia</taxon>
    </lineage>
</organism>
<evidence type="ECO:0000313" key="5">
    <source>
        <dbReference type="EMBL" id="MBC5997043.1"/>
    </source>
</evidence>
<protein>
    <submittedName>
        <fullName evidence="5">ABC transporter ATP-binding protein</fullName>
    </submittedName>
</protein>
<dbReference type="PANTHER" id="PTHR42781:SF4">
    <property type="entry name" value="SPERMIDINE_PUTRESCINE IMPORT ATP-BINDING PROTEIN POTA"/>
    <property type="match status" value="1"/>
</dbReference>
<gene>
    <name evidence="5" type="ORF">H8923_09735</name>
</gene>
<evidence type="ECO:0000256" key="1">
    <source>
        <dbReference type="ARBA" id="ARBA00022448"/>
    </source>
</evidence>
<evidence type="ECO:0000313" key="6">
    <source>
        <dbReference type="Proteomes" id="UP000609849"/>
    </source>
</evidence>
<dbReference type="InterPro" id="IPR008995">
    <property type="entry name" value="Mo/tungstate-bd_C_term_dom"/>
</dbReference>
<dbReference type="SMART" id="SM00382">
    <property type="entry name" value="AAA"/>
    <property type="match status" value="1"/>
</dbReference>
<dbReference type="PROSITE" id="PS50893">
    <property type="entry name" value="ABC_TRANSPORTER_2"/>
    <property type="match status" value="1"/>
</dbReference>
<dbReference type="SUPFAM" id="SSF50331">
    <property type="entry name" value="MOP-like"/>
    <property type="match status" value="1"/>
</dbReference>
<dbReference type="PROSITE" id="PS00211">
    <property type="entry name" value="ABC_TRANSPORTER_1"/>
    <property type="match status" value="1"/>
</dbReference>
<evidence type="ECO:0000256" key="2">
    <source>
        <dbReference type="ARBA" id="ARBA00022741"/>
    </source>
</evidence>
<dbReference type="RefSeq" id="WP_153972225.1">
    <property type="nucleotide sequence ID" value="NZ_JACRWE010000004.1"/>
</dbReference>
<proteinExistence type="predicted"/>
<keyword evidence="6" id="KW-1185">Reference proteome</keyword>
<feature type="domain" description="ABC transporter" evidence="4">
    <location>
        <begin position="4"/>
        <end position="234"/>
    </location>
</feature>
<keyword evidence="3 5" id="KW-0067">ATP-binding</keyword>
<dbReference type="InterPro" id="IPR050093">
    <property type="entry name" value="ABC_SmlMolc_Importer"/>
</dbReference>
<evidence type="ECO:0000256" key="3">
    <source>
        <dbReference type="ARBA" id="ARBA00022840"/>
    </source>
</evidence>
<reference evidence="5 6" key="1">
    <citation type="submission" date="2020-08" db="EMBL/GenBank/DDBJ databases">
        <authorList>
            <person name="Liu C."/>
            <person name="Sun Q."/>
        </authorList>
    </citation>
    <scope>NUCLEOTIDE SEQUENCE [LARGE SCALE GENOMIC DNA]</scope>
    <source>
        <strain evidence="5 6">NSJ-18</strain>
    </source>
</reference>
<dbReference type="EMBL" id="JACRWE010000004">
    <property type="protein sequence ID" value="MBC5997043.1"/>
    <property type="molecule type" value="Genomic_DNA"/>
</dbReference>
<dbReference type="InterPro" id="IPR017871">
    <property type="entry name" value="ABC_transporter-like_CS"/>
</dbReference>
<dbReference type="PANTHER" id="PTHR42781">
    <property type="entry name" value="SPERMIDINE/PUTRESCINE IMPORT ATP-BINDING PROTEIN POTA"/>
    <property type="match status" value="1"/>
</dbReference>
<sequence>MSHVKLINLTKRFDKVEVLKNINLDIKEGEIVSLLGPSGCGKSTTLKIIAGILEPDGGNILFDEKSVNSIPTGKRDASIVFQEYLLFPHMNVFENIEFGLKMKKVNKKDRKIKVEELIDLVKLSGFENKYPSELSGGQQQRVAIARTLAINPKVLLLDEPFSNLDINLRNEMREFVLNLQKKLKITTILVTHDKEEALMMSDKIAVMLNGEIKQFDTPKNLYEKPKTKCVANIFGERNYIRGKIRDNKFISDFIDLDLSYCELLIEGMNNVELMIPQESIKLHSIETEEGTKGKIIKRKYAGEKTYYHVDINELELKSSVANSNFTEGEIVRVEIQTDKVIPFKLND</sequence>
<accession>A0ABR7JQK5</accession>